<organism evidence="3 4">
    <name type="scientific">Stackebrandtia endophytica</name>
    <dbReference type="NCBI Taxonomy" id="1496996"/>
    <lineage>
        <taxon>Bacteria</taxon>
        <taxon>Bacillati</taxon>
        <taxon>Actinomycetota</taxon>
        <taxon>Actinomycetes</taxon>
        <taxon>Glycomycetales</taxon>
        <taxon>Glycomycetaceae</taxon>
        <taxon>Stackebrandtia</taxon>
    </lineage>
</organism>
<reference evidence="3 4" key="1">
    <citation type="submission" date="2019-06" db="EMBL/GenBank/DDBJ databases">
        <title>Sequencing the genomes of 1000 actinobacteria strains.</title>
        <authorList>
            <person name="Klenk H.-P."/>
        </authorList>
    </citation>
    <scope>NUCLEOTIDE SEQUENCE [LARGE SCALE GENOMIC DNA]</scope>
    <source>
        <strain evidence="3 4">DSM 45928</strain>
    </source>
</reference>
<feature type="compositionally biased region" description="Low complexity" evidence="1">
    <location>
        <begin position="119"/>
        <end position="132"/>
    </location>
</feature>
<feature type="transmembrane region" description="Helical" evidence="2">
    <location>
        <begin position="142"/>
        <end position="163"/>
    </location>
</feature>
<name>A0A543AVS0_9ACTN</name>
<feature type="compositionally biased region" description="Low complexity" evidence="1">
    <location>
        <begin position="71"/>
        <end position="103"/>
    </location>
</feature>
<evidence type="ECO:0000256" key="1">
    <source>
        <dbReference type="SAM" id="MobiDB-lite"/>
    </source>
</evidence>
<evidence type="ECO:0000313" key="4">
    <source>
        <dbReference type="Proteomes" id="UP000317043"/>
    </source>
</evidence>
<evidence type="ECO:0000256" key="2">
    <source>
        <dbReference type="SAM" id="Phobius"/>
    </source>
</evidence>
<sequence length="174" mass="18144">MSGVAEGAITVNSAVVENVVNEQDVVSAEAYLHYEVTAELYDENGDLVYRGPLFTMNVGYVRVECIPPSGPTETPTETPSETPTSPTESPSETPTSPTETPTSPTEPPTESPTEPPTESPSQSPVVPTVEPTAPGLPTTGRAVGPMLVIGVVAIIGGAALLWLTRRQPTESDTA</sequence>
<dbReference type="AlphaFoldDB" id="A0A543AVS0"/>
<keyword evidence="2" id="KW-0812">Transmembrane</keyword>
<dbReference type="InParanoid" id="A0A543AVS0"/>
<feature type="compositionally biased region" description="Pro residues" evidence="1">
    <location>
        <begin position="104"/>
        <end position="118"/>
    </location>
</feature>
<protein>
    <recommendedName>
        <fullName evidence="5">LPXTG-motif cell wall-anchored protein</fullName>
    </recommendedName>
</protein>
<evidence type="ECO:0008006" key="5">
    <source>
        <dbReference type="Google" id="ProtNLM"/>
    </source>
</evidence>
<dbReference type="RefSeq" id="WP_142038309.1">
    <property type="nucleotide sequence ID" value="NZ_JBHTGS010000001.1"/>
</dbReference>
<evidence type="ECO:0000313" key="3">
    <source>
        <dbReference type="EMBL" id="TQL76632.1"/>
    </source>
</evidence>
<dbReference type="EMBL" id="VFOW01000001">
    <property type="protein sequence ID" value="TQL76632.1"/>
    <property type="molecule type" value="Genomic_DNA"/>
</dbReference>
<keyword evidence="2" id="KW-0472">Membrane</keyword>
<comment type="caution">
    <text evidence="3">The sequence shown here is derived from an EMBL/GenBank/DDBJ whole genome shotgun (WGS) entry which is preliminary data.</text>
</comment>
<proteinExistence type="predicted"/>
<feature type="region of interest" description="Disordered" evidence="1">
    <location>
        <begin position="67"/>
        <end position="139"/>
    </location>
</feature>
<accession>A0A543AVS0</accession>
<keyword evidence="2" id="KW-1133">Transmembrane helix</keyword>
<dbReference type="Proteomes" id="UP000317043">
    <property type="component" value="Unassembled WGS sequence"/>
</dbReference>
<gene>
    <name evidence="3" type="ORF">FB566_2165</name>
</gene>
<keyword evidence="4" id="KW-1185">Reference proteome</keyword>